<proteinExistence type="predicted"/>
<dbReference type="InterPro" id="IPR018470">
    <property type="entry name" value="Metal-bd_Tp34-typ"/>
</dbReference>
<reference evidence="2" key="1">
    <citation type="submission" date="2019-06" db="EMBL/GenBank/DDBJ databases">
        <authorList>
            <person name="Murdoch R.W."/>
            <person name="Fathepure B."/>
        </authorList>
    </citation>
    <scope>NUCLEOTIDE SEQUENCE</scope>
</reference>
<protein>
    <submittedName>
        <fullName evidence="2">34 kDa membrane antigen</fullName>
    </submittedName>
</protein>
<dbReference type="Pfam" id="PF10634">
    <property type="entry name" value="Iron_transport"/>
    <property type="match status" value="1"/>
</dbReference>
<dbReference type="Gene3D" id="2.60.40.2480">
    <property type="entry name" value="Periplasmic metal-binding protein Tp34-type"/>
    <property type="match status" value="1"/>
</dbReference>
<keyword evidence="1" id="KW-0732">Signal</keyword>
<sequence>MKYALTAAVAAAALVPGLASAVEYPAGKPTTMHGLEIAAVYLQPVEMEPAGQMSTSKADVHLEADIHAVEDNPNGFAVGAWMPYLTIEYKLTKEGGATTSGVFDAMVANDGPHYGKNVKLDGPGEYHLTYTIYPPGHAPEGVDAPTFMRHVDDETGVGEWFKPFKVDFDFTYAGIGKKGSY</sequence>
<name>A0A5B8R8T4_9ZZZZ</name>
<organism evidence="2">
    <name type="scientific">uncultured organism</name>
    <dbReference type="NCBI Taxonomy" id="155900"/>
    <lineage>
        <taxon>unclassified sequences</taxon>
        <taxon>environmental samples</taxon>
    </lineage>
</organism>
<dbReference type="AlphaFoldDB" id="A0A5B8R8T4"/>
<gene>
    <name evidence="2" type="primary">tpd</name>
    <name evidence="2" type="ORF">KBTEX_00691</name>
</gene>
<dbReference type="EMBL" id="MN079083">
    <property type="protein sequence ID" value="QEA04383.1"/>
    <property type="molecule type" value="Genomic_DNA"/>
</dbReference>
<evidence type="ECO:0000313" key="2">
    <source>
        <dbReference type="EMBL" id="QEA04383.1"/>
    </source>
</evidence>
<dbReference type="PIRSF" id="PIRSF017018">
    <property type="entry name" value="Tp34"/>
    <property type="match status" value="1"/>
</dbReference>
<dbReference type="InterPro" id="IPR038482">
    <property type="entry name" value="Tp34-type_sf"/>
</dbReference>
<accession>A0A5B8R8T4</accession>
<evidence type="ECO:0000256" key="1">
    <source>
        <dbReference type="ARBA" id="ARBA00022729"/>
    </source>
</evidence>